<dbReference type="InterPro" id="IPR024654">
    <property type="entry name" value="Calcineurin-like_PHP_lpxH"/>
</dbReference>
<feature type="domain" description="Calcineurin-like phosphoesterase" evidence="3">
    <location>
        <begin position="3"/>
        <end position="150"/>
    </location>
</feature>
<dbReference type="NCBIfam" id="TIGR00040">
    <property type="entry name" value="yfcE"/>
    <property type="match status" value="1"/>
</dbReference>
<comment type="cofactor">
    <cofactor evidence="2">
        <name>a divalent metal cation</name>
        <dbReference type="ChEBI" id="CHEBI:60240"/>
    </cofactor>
</comment>
<evidence type="ECO:0000313" key="5">
    <source>
        <dbReference type="Proteomes" id="UP001597116"/>
    </source>
</evidence>
<dbReference type="SUPFAM" id="SSF56300">
    <property type="entry name" value="Metallo-dependent phosphatases"/>
    <property type="match status" value="1"/>
</dbReference>
<name>A0ABW3QIK6_9BACT</name>
<sequence>MTRIGLLSDTHGFLDPHLFTHFAQCDEIWHAGDIGSLEIIDQLRAFRPLRAVYGNIDNAQIAQECPEHQRFEIEGLSVWMTHIGGAPPRYNPIVRPSLLQNPPHIFVCGHSHILRVTRDPKMNNLLFINPGACGKHGFHRVRTGVRFTLDAGRVTNMEVLELGNR</sequence>
<dbReference type="EMBL" id="JBHTLP010000008">
    <property type="protein sequence ID" value="MFD1141658.1"/>
    <property type="molecule type" value="Genomic_DNA"/>
</dbReference>
<evidence type="ECO:0000259" key="3">
    <source>
        <dbReference type="Pfam" id="PF12850"/>
    </source>
</evidence>
<dbReference type="RefSeq" id="WP_265992122.1">
    <property type="nucleotide sequence ID" value="NZ_CP110973.1"/>
</dbReference>
<dbReference type="Pfam" id="PF12850">
    <property type="entry name" value="Metallophos_2"/>
    <property type="match status" value="1"/>
</dbReference>
<keyword evidence="2" id="KW-0479">Metal-binding</keyword>
<evidence type="ECO:0000313" key="4">
    <source>
        <dbReference type="EMBL" id="MFD1141658.1"/>
    </source>
</evidence>
<organism evidence="4 5">
    <name type="scientific">Larkinella insperata</name>
    <dbReference type="NCBI Taxonomy" id="332158"/>
    <lineage>
        <taxon>Bacteria</taxon>
        <taxon>Pseudomonadati</taxon>
        <taxon>Bacteroidota</taxon>
        <taxon>Cytophagia</taxon>
        <taxon>Cytophagales</taxon>
        <taxon>Spirosomataceae</taxon>
        <taxon>Larkinella</taxon>
    </lineage>
</organism>
<dbReference type="InterPro" id="IPR029052">
    <property type="entry name" value="Metallo-depent_PP-like"/>
</dbReference>
<keyword evidence="5" id="KW-1185">Reference proteome</keyword>
<reference evidence="5" key="1">
    <citation type="journal article" date="2019" name="Int. J. Syst. Evol. Microbiol.">
        <title>The Global Catalogue of Microorganisms (GCM) 10K type strain sequencing project: providing services to taxonomists for standard genome sequencing and annotation.</title>
        <authorList>
            <consortium name="The Broad Institute Genomics Platform"/>
            <consortium name="The Broad Institute Genome Sequencing Center for Infectious Disease"/>
            <person name="Wu L."/>
            <person name="Ma J."/>
        </authorList>
    </citation>
    <scope>NUCLEOTIDE SEQUENCE [LARGE SCALE GENOMIC DNA]</scope>
    <source>
        <strain evidence="5">CCUG 55608</strain>
    </source>
</reference>
<dbReference type="InterPro" id="IPR000979">
    <property type="entry name" value="Phosphodiesterase_MJ0936/Vps29"/>
</dbReference>
<evidence type="ECO:0000256" key="2">
    <source>
        <dbReference type="RuleBase" id="RU362039"/>
    </source>
</evidence>
<evidence type="ECO:0000256" key="1">
    <source>
        <dbReference type="ARBA" id="ARBA00008950"/>
    </source>
</evidence>
<dbReference type="EC" id="3.1.4.-" evidence="2"/>
<accession>A0ABW3QIK6</accession>
<comment type="similarity">
    <text evidence="1 2">Belongs to the metallophosphoesterase superfamily. YfcE family.</text>
</comment>
<dbReference type="Proteomes" id="UP001597116">
    <property type="component" value="Unassembled WGS sequence"/>
</dbReference>
<gene>
    <name evidence="4" type="ORF">ACFQ4C_11090</name>
</gene>
<proteinExistence type="inferred from homology"/>
<comment type="caution">
    <text evidence="4">The sequence shown here is derived from an EMBL/GenBank/DDBJ whole genome shotgun (WGS) entry which is preliminary data.</text>
</comment>
<dbReference type="Gene3D" id="3.60.21.10">
    <property type="match status" value="1"/>
</dbReference>
<protein>
    <recommendedName>
        <fullName evidence="2">Phosphoesterase</fullName>
        <ecNumber evidence="2">3.1.4.-</ecNumber>
    </recommendedName>
</protein>